<comment type="subcellular location">
    <subcellularLocation>
        <location evidence="1">Nucleus</location>
    </subcellularLocation>
</comment>
<evidence type="ECO:0000259" key="7">
    <source>
        <dbReference type="Pfam" id="PF05699"/>
    </source>
</evidence>
<evidence type="ECO:0000313" key="9">
    <source>
        <dbReference type="RefSeq" id="XP_034250235.1"/>
    </source>
</evidence>
<name>A0A6P8ZYN0_THRPL</name>
<evidence type="ECO:0000256" key="5">
    <source>
        <dbReference type="ARBA" id="ARBA00023242"/>
    </source>
</evidence>
<gene>
    <name evidence="9" type="primary">LOC117650746</name>
</gene>
<dbReference type="SUPFAM" id="SSF140996">
    <property type="entry name" value="Hermes dimerisation domain"/>
    <property type="match status" value="1"/>
</dbReference>
<dbReference type="InParanoid" id="A0A6P8ZYN0"/>
<dbReference type="Pfam" id="PF05699">
    <property type="entry name" value="Dimer_Tnp_hAT"/>
    <property type="match status" value="1"/>
</dbReference>
<feature type="region of interest" description="Disordered" evidence="6">
    <location>
        <begin position="54"/>
        <end position="102"/>
    </location>
</feature>
<dbReference type="Gene3D" id="1.10.10.1070">
    <property type="entry name" value="Zinc finger, BED domain-containing"/>
    <property type="match status" value="1"/>
</dbReference>
<proteinExistence type="predicted"/>
<feature type="compositionally biased region" description="Low complexity" evidence="6">
    <location>
        <begin position="54"/>
        <end position="73"/>
    </location>
</feature>
<sequence length="837" mass="91986">MKRKRAQVPVQGECGPGPGPGLGLGPINVEIPAAQPDLPPVPALVVPLAAVAQPPLVSPTPSTSSSEASASTPRDLIKETEEKLASGEWKTRPKELANGKPTKSPAWDGFHVVVWRDNTKIEAGTAVCLACGAVLISSGGPSSLKKHVEKYCSGQLHSASSAPGQGFRPVSAQLRDVFIDKVADTCAESMGAVHLITSEAVVDLMQTVADIAARCKGRIDVRNIMPQANTVMNRIDSRAKKFVQELVPRVKKAIEDMRCQAATDMWTDDNEKKHFIAITVAFVDETGKASETHDLVVAQFPSAMKATGSNILKAMYDAMEEIGITREEFRRIDWITDRGANIKKALEDLSKEDCAAHQINTCVRSTFTVPFYELRQKAMEALSPAGKKLLQDSENVVRAVKAAKPDLIVPGVALRELKKALPLPQQQFSSNNCKMLQSLQSHKKKVLAVLAALGRQDLIEVLNEGDASDLIGFLGPLEKKGSVAAGELASLRAHLAAKPEDTEEVAAMKSSVAELRDLMEVLILIKEAKELVTYLKASGLASSLSRKVIQECETRWNSMHSMLASVDLMYDEIVELLSLQEGQETRMEKIDREMLQWLISFLQEFKEETKTLEGDNRNHPTLPYVLLVSTGLRDHCLPSPDDSHHLAVIKERCLVFLGAKFQPSMKAKVANFLWPDFKELSMLPEEEKEEVKAHVRSLIDGDADGGTGAVNPDDTDTPPSPPKARRLDTKYNRYRQAAIPNTPQDEVSRYLATNVAPVPAELLLEHWRLLDRPDGFPKLAKLALRELGKLATAATSERVWSKAGFILNSRRNRLSAGHLSSMVFLASYLRFLRRKNK</sequence>
<dbReference type="InterPro" id="IPR008906">
    <property type="entry name" value="HATC_C_dom"/>
</dbReference>
<keyword evidence="4" id="KW-0862">Zinc</keyword>
<dbReference type="PANTHER" id="PTHR46481:SF10">
    <property type="entry name" value="ZINC FINGER BED DOMAIN-CONTAINING PROTEIN 39"/>
    <property type="match status" value="1"/>
</dbReference>
<dbReference type="Proteomes" id="UP000515158">
    <property type="component" value="Unplaced"/>
</dbReference>
<evidence type="ECO:0000256" key="3">
    <source>
        <dbReference type="ARBA" id="ARBA00022771"/>
    </source>
</evidence>
<dbReference type="GO" id="GO:0046983">
    <property type="term" value="F:protein dimerization activity"/>
    <property type="evidence" value="ECO:0007669"/>
    <property type="project" value="InterPro"/>
</dbReference>
<dbReference type="GO" id="GO:0008270">
    <property type="term" value="F:zinc ion binding"/>
    <property type="evidence" value="ECO:0007669"/>
    <property type="project" value="UniProtKB-KW"/>
</dbReference>
<dbReference type="GeneID" id="117650746"/>
<dbReference type="AlphaFoldDB" id="A0A6P8ZYN0"/>
<reference evidence="9" key="1">
    <citation type="submission" date="2025-08" db="UniProtKB">
        <authorList>
            <consortium name="RefSeq"/>
        </authorList>
    </citation>
    <scope>IDENTIFICATION</scope>
    <source>
        <tissue evidence="9">Total insect</tissue>
    </source>
</reference>
<dbReference type="OrthoDB" id="10051975at2759"/>
<feature type="region of interest" description="Disordered" evidence="6">
    <location>
        <begin position="1"/>
        <end position="23"/>
    </location>
</feature>
<evidence type="ECO:0000256" key="2">
    <source>
        <dbReference type="ARBA" id="ARBA00022723"/>
    </source>
</evidence>
<evidence type="ECO:0000256" key="6">
    <source>
        <dbReference type="SAM" id="MobiDB-lite"/>
    </source>
</evidence>
<feature type="compositionally biased region" description="Gly residues" evidence="6">
    <location>
        <begin position="14"/>
        <end position="23"/>
    </location>
</feature>
<dbReference type="SMART" id="SM00614">
    <property type="entry name" value="ZnF_BED"/>
    <property type="match status" value="1"/>
</dbReference>
<evidence type="ECO:0000256" key="4">
    <source>
        <dbReference type="ARBA" id="ARBA00022833"/>
    </source>
</evidence>
<feature type="region of interest" description="Disordered" evidence="6">
    <location>
        <begin position="700"/>
        <end position="724"/>
    </location>
</feature>
<dbReference type="PANTHER" id="PTHR46481">
    <property type="entry name" value="ZINC FINGER BED DOMAIN-CONTAINING PROTEIN 4"/>
    <property type="match status" value="1"/>
</dbReference>
<protein>
    <submittedName>
        <fullName evidence="9">Uncharacterized protein LOC117650746</fullName>
    </submittedName>
</protein>
<feature type="domain" description="HAT C-terminal dimerisation" evidence="7">
    <location>
        <begin position="747"/>
        <end position="827"/>
    </location>
</feature>
<keyword evidence="2" id="KW-0479">Metal-binding</keyword>
<keyword evidence="8" id="KW-1185">Reference proteome</keyword>
<keyword evidence="3" id="KW-0863">Zinc-finger</keyword>
<dbReference type="RefSeq" id="XP_034250235.1">
    <property type="nucleotide sequence ID" value="XM_034394344.1"/>
</dbReference>
<feature type="compositionally biased region" description="Basic and acidic residues" evidence="6">
    <location>
        <begin position="75"/>
        <end position="97"/>
    </location>
</feature>
<dbReference type="InterPro" id="IPR052035">
    <property type="entry name" value="ZnF_BED_domain_contain"/>
</dbReference>
<dbReference type="KEGG" id="tpal:117650746"/>
<organism evidence="9">
    <name type="scientific">Thrips palmi</name>
    <name type="common">Melon thrips</name>
    <dbReference type="NCBI Taxonomy" id="161013"/>
    <lineage>
        <taxon>Eukaryota</taxon>
        <taxon>Metazoa</taxon>
        <taxon>Ecdysozoa</taxon>
        <taxon>Arthropoda</taxon>
        <taxon>Hexapoda</taxon>
        <taxon>Insecta</taxon>
        <taxon>Pterygota</taxon>
        <taxon>Neoptera</taxon>
        <taxon>Paraneoptera</taxon>
        <taxon>Thysanoptera</taxon>
        <taxon>Terebrantia</taxon>
        <taxon>Thripoidea</taxon>
        <taxon>Thripidae</taxon>
        <taxon>Thrips</taxon>
    </lineage>
</organism>
<evidence type="ECO:0000256" key="1">
    <source>
        <dbReference type="ARBA" id="ARBA00004123"/>
    </source>
</evidence>
<dbReference type="GO" id="GO:0005634">
    <property type="term" value="C:nucleus"/>
    <property type="evidence" value="ECO:0007669"/>
    <property type="project" value="UniProtKB-SubCell"/>
</dbReference>
<dbReference type="SUPFAM" id="SSF53098">
    <property type="entry name" value="Ribonuclease H-like"/>
    <property type="match status" value="1"/>
</dbReference>
<evidence type="ECO:0000313" key="8">
    <source>
        <dbReference type="Proteomes" id="UP000515158"/>
    </source>
</evidence>
<dbReference type="InterPro" id="IPR012337">
    <property type="entry name" value="RNaseH-like_sf"/>
</dbReference>
<accession>A0A6P8ZYN0</accession>
<keyword evidence="5" id="KW-0539">Nucleus</keyword>